<dbReference type="EMBL" id="CP001958">
    <property type="protein sequence ID" value="ADG99164.1"/>
    <property type="molecule type" value="Genomic_DNA"/>
</dbReference>
<sequence length="142" mass="15213">MVTTPNFDGLAVGDELPTKVVQVRRGDLVNYAGVAADRNPIHWHDGVAAAAGFDTVIAHGMLTMAYAGAYLSSWTNDPSAVREYDVRFVSPVFVPIDTAAEIEFSGKIKSLDPQTRTGVITLTALSNEKKIFGKALATVQFA</sequence>
<comment type="similarity">
    <text evidence="1">Belongs to the enoyl-CoA hydratase/isomerase family.</text>
</comment>
<feature type="domain" description="MaoC-like" evidence="2">
    <location>
        <begin position="16"/>
        <end position="121"/>
    </location>
</feature>
<organism evidence="3 4">
    <name type="scientific">Segniliparus rotundus (strain ATCC BAA-972 / CDC 1076 / CIP 108378 / DSM 44985 / JCM 13578)</name>
    <dbReference type="NCBI Taxonomy" id="640132"/>
    <lineage>
        <taxon>Bacteria</taxon>
        <taxon>Bacillati</taxon>
        <taxon>Actinomycetota</taxon>
        <taxon>Actinomycetes</taxon>
        <taxon>Mycobacteriales</taxon>
        <taxon>Segniliparaceae</taxon>
        <taxon>Segniliparus</taxon>
    </lineage>
</organism>
<dbReference type="SUPFAM" id="SSF54637">
    <property type="entry name" value="Thioesterase/thiol ester dehydrase-isomerase"/>
    <property type="match status" value="1"/>
</dbReference>
<evidence type="ECO:0000313" key="4">
    <source>
        <dbReference type="Proteomes" id="UP000002247"/>
    </source>
</evidence>
<dbReference type="eggNOG" id="COG2030">
    <property type="taxonomic scope" value="Bacteria"/>
</dbReference>
<dbReference type="PANTHER" id="PTHR43841:SF3">
    <property type="entry name" value="(3R)-HYDROXYACYL-ACP DEHYDRATASE SUBUNIT HADB"/>
    <property type="match status" value="1"/>
</dbReference>
<dbReference type="STRING" id="640132.Srot_2730"/>
<evidence type="ECO:0000313" key="3">
    <source>
        <dbReference type="EMBL" id="ADG99164.1"/>
    </source>
</evidence>
<dbReference type="AlphaFoldDB" id="D6ZCX7"/>
<evidence type="ECO:0000256" key="1">
    <source>
        <dbReference type="ARBA" id="ARBA00005254"/>
    </source>
</evidence>
<name>D6ZCX7_SEGRD</name>
<dbReference type="Gene3D" id="3.10.129.10">
    <property type="entry name" value="Hotdog Thioesterase"/>
    <property type="match status" value="1"/>
</dbReference>
<gene>
    <name evidence="3" type="ordered locus">Srot_2730</name>
</gene>
<keyword evidence="4" id="KW-1185">Reference proteome</keyword>
<dbReference type="InterPro" id="IPR029069">
    <property type="entry name" value="HotDog_dom_sf"/>
</dbReference>
<dbReference type="Pfam" id="PF01575">
    <property type="entry name" value="MaoC_dehydratas"/>
    <property type="match status" value="1"/>
</dbReference>
<dbReference type="OrthoDB" id="9800237at2"/>
<reference evidence="3 4" key="1">
    <citation type="journal article" date="2010" name="Stand. Genomic Sci.">
        <title>Complete genome sequence of Segniliparus rotundus type strain (CDC 1076).</title>
        <authorList>
            <person name="Sikorski J."/>
            <person name="Lapidus A."/>
            <person name="Copeland A."/>
            <person name="Misra M."/>
            <person name="Glavina Del Rio T."/>
            <person name="Nolan M."/>
            <person name="Lucas S."/>
            <person name="Chen F."/>
            <person name="Tice H."/>
            <person name="Cheng J.F."/>
            <person name="Jando M."/>
            <person name="Schneider S."/>
            <person name="Bruce D."/>
            <person name="Goodwin L."/>
            <person name="Pitluck S."/>
            <person name="Liolios K."/>
            <person name="Mikhailova N."/>
            <person name="Pati A."/>
            <person name="Ivanova N."/>
            <person name="Mavromatis K."/>
            <person name="Chen A."/>
            <person name="Palaniappan K."/>
            <person name="Chertkov O."/>
            <person name="Land M."/>
            <person name="Hauser L."/>
            <person name="Chang Y.J."/>
            <person name="Jeffries C.D."/>
            <person name="Brettin T."/>
            <person name="Detter J.C."/>
            <person name="Han C."/>
            <person name="Rohde M."/>
            <person name="Goker M."/>
            <person name="Bristow J."/>
            <person name="Eisen J.A."/>
            <person name="Markowitz V."/>
            <person name="Hugenholtz P."/>
            <person name="Kyrpides N.C."/>
            <person name="Klenk H.P."/>
        </authorList>
    </citation>
    <scope>NUCLEOTIDE SEQUENCE [LARGE SCALE GENOMIC DNA]</scope>
    <source>
        <strain evidence="4">ATCC BAA-972 / CDC 1076 / CIP 108378 / DSM 44985 / JCM 13578</strain>
    </source>
</reference>
<evidence type="ECO:0000259" key="2">
    <source>
        <dbReference type="Pfam" id="PF01575"/>
    </source>
</evidence>
<dbReference type="Proteomes" id="UP000002247">
    <property type="component" value="Chromosome"/>
</dbReference>
<proteinExistence type="inferred from homology"/>
<dbReference type="RefSeq" id="WP_013139613.1">
    <property type="nucleotide sequence ID" value="NC_014168.1"/>
</dbReference>
<dbReference type="KEGG" id="srt:Srot_2730"/>
<protein>
    <submittedName>
        <fullName evidence="3">MaoC domain protein dehydratase</fullName>
    </submittedName>
</protein>
<dbReference type="HOGENOM" id="CLU_094876_4_1_11"/>
<dbReference type="InterPro" id="IPR002539">
    <property type="entry name" value="MaoC-like_dom"/>
</dbReference>
<accession>D6ZCX7</accession>
<dbReference type="PANTHER" id="PTHR43841">
    <property type="entry name" value="3-HYDROXYACYL-THIOESTER DEHYDRATASE HTDX-RELATED"/>
    <property type="match status" value="1"/>
</dbReference>